<evidence type="ECO:0000256" key="1">
    <source>
        <dbReference type="SAM" id="MobiDB-lite"/>
    </source>
</evidence>
<dbReference type="AlphaFoldDB" id="A0A834EBD9"/>
<evidence type="ECO:0000313" key="3">
    <source>
        <dbReference type="Proteomes" id="UP000664940"/>
    </source>
</evidence>
<proteinExistence type="predicted"/>
<feature type="region of interest" description="Disordered" evidence="1">
    <location>
        <begin position="73"/>
        <end position="100"/>
    </location>
</feature>
<name>A0A834EBD9_9CHIR</name>
<comment type="caution">
    <text evidence="2">The sequence shown here is derived from an EMBL/GenBank/DDBJ whole genome shotgun (WGS) entry which is preliminary data.</text>
</comment>
<sequence>MEPQTPLAQLMDVAFSVFINRDLEERQAKLLALALSGDIGYSQSPQDNLGSHKDVEGARIKCALSANALDTGQKNALSHPQGHVPSAKEQTLIPGTGRVTAPIPRVERGHLLWPWQHLRTEGAQGAGWPQPTPASRPLTKNPG</sequence>
<gene>
    <name evidence="2" type="ORF">HJG60_010600</name>
</gene>
<dbReference type="EMBL" id="JABVXQ010000004">
    <property type="protein sequence ID" value="KAF6114640.1"/>
    <property type="molecule type" value="Genomic_DNA"/>
</dbReference>
<evidence type="ECO:0000313" key="2">
    <source>
        <dbReference type="EMBL" id="KAF6114640.1"/>
    </source>
</evidence>
<feature type="region of interest" description="Disordered" evidence="1">
    <location>
        <begin position="121"/>
        <end position="143"/>
    </location>
</feature>
<reference evidence="2 3" key="1">
    <citation type="journal article" date="2020" name="Nature">
        <title>Six reference-quality genomes reveal evolution of bat adaptations.</title>
        <authorList>
            <person name="Jebb D."/>
            <person name="Huang Z."/>
            <person name="Pippel M."/>
            <person name="Hughes G.M."/>
            <person name="Lavrichenko K."/>
            <person name="Devanna P."/>
            <person name="Winkler S."/>
            <person name="Jermiin L.S."/>
            <person name="Skirmuntt E.C."/>
            <person name="Katzourakis A."/>
            <person name="Burkitt-Gray L."/>
            <person name="Ray D.A."/>
            <person name="Sullivan K.A.M."/>
            <person name="Roscito J.G."/>
            <person name="Kirilenko B.M."/>
            <person name="Davalos L.M."/>
            <person name="Corthals A.P."/>
            <person name="Power M.L."/>
            <person name="Jones G."/>
            <person name="Ransome R.D."/>
            <person name="Dechmann D.K.N."/>
            <person name="Locatelli A.G."/>
            <person name="Puechmaille S.J."/>
            <person name="Fedrigo O."/>
            <person name="Jarvis E.D."/>
            <person name="Hiller M."/>
            <person name="Vernes S.C."/>
            <person name="Myers E.W."/>
            <person name="Teeling E.C."/>
        </authorList>
    </citation>
    <scope>NUCLEOTIDE SEQUENCE [LARGE SCALE GENOMIC DNA]</scope>
    <source>
        <strain evidence="2">Bat1K_MPI-CBG_1</strain>
    </source>
</reference>
<accession>A0A834EBD9</accession>
<protein>
    <submittedName>
        <fullName evidence="2">Uncharacterized protein</fullName>
    </submittedName>
</protein>
<organism evidence="2 3">
    <name type="scientific">Phyllostomus discolor</name>
    <name type="common">pale spear-nosed bat</name>
    <dbReference type="NCBI Taxonomy" id="89673"/>
    <lineage>
        <taxon>Eukaryota</taxon>
        <taxon>Metazoa</taxon>
        <taxon>Chordata</taxon>
        <taxon>Craniata</taxon>
        <taxon>Vertebrata</taxon>
        <taxon>Euteleostomi</taxon>
        <taxon>Mammalia</taxon>
        <taxon>Eutheria</taxon>
        <taxon>Laurasiatheria</taxon>
        <taxon>Chiroptera</taxon>
        <taxon>Yangochiroptera</taxon>
        <taxon>Phyllostomidae</taxon>
        <taxon>Phyllostominae</taxon>
        <taxon>Phyllostomus</taxon>
    </lineage>
</organism>
<dbReference type="Proteomes" id="UP000664940">
    <property type="component" value="Unassembled WGS sequence"/>
</dbReference>